<gene>
    <name evidence="6" type="ORF">E5A74_20285</name>
</gene>
<feature type="repeat" description="TPR" evidence="3">
    <location>
        <begin position="854"/>
        <end position="887"/>
    </location>
</feature>
<evidence type="ECO:0000259" key="5">
    <source>
        <dbReference type="Pfam" id="PF12969"/>
    </source>
</evidence>
<dbReference type="PROSITE" id="PS50005">
    <property type="entry name" value="TPR"/>
    <property type="match status" value="2"/>
</dbReference>
<dbReference type="RefSeq" id="WP_135987452.1">
    <property type="nucleotide sequence ID" value="NZ_JAASQM010000001.1"/>
</dbReference>
<evidence type="ECO:0000256" key="3">
    <source>
        <dbReference type="PROSITE-ProRule" id="PRU00339"/>
    </source>
</evidence>
<keyword evidence="2 3" id="KW-0802">TPR repeat</keyword>
<dbReference type="InterPro" id="IPR011990">
    <property type="entry name" value="TPR-like_helical_dom_sf"/>
</dbReference>
<comment type="caution">
    <text evidence="6">The sequence shown here is derived from an EMBL/GenBank/DDBJ whole genome shotgun (WGS) entry which is preliminary data.</text>
</comment>
<dbReference type="GO" id="GO:0009279">
    <property type="term" value="C:cell outer membrane"/>
    <property type="evidence" value="ECO:0007669"/>
    <property type="project" value="TreeGrafter"/>
</dbReference>
<feature type="signal peptide" evidence="4">
    <location>
        <begin position="1"/>
        <end position="20"/>
    </location>
</feature>
<dbReference type="SMART" id="SM00028">
    <property type="entry name" value="TPR"/>
    <property type="match status" value="2"/>
</dbReference>
<proteinExistence type="predicted"/>
<dbReference type="SUPFAM" id="SSF48452">
    <property type="entry name" value="TPR-like"/>
    <property type="match status" value="1"/>
</dbReference>
<evidence type="ECO:0000256" key="4">
    <source>
        <dbReference type="SAM" id="SignalP"/>
    </source>
</evidence>
<dbReference type="AlphaFoldDB" id="A0A4S1W9U8"/>
<dbReference type="Pfam" id="PF12969">
    <property type="entry name" value="DUF3857"/>
    <property type="match status" value="1"/>
</dbReference>
<dbReference type="InterPro" id="IPR050498">
    <property type="entry name" value="Ycf3"/>
</dbReference>
<dbReference type="PANTHER" id="PTHR44858">
    <property type="entry name" value="TETRATRICOPEPTIDE REPEAT PROTEIN 6"/>
    <property type="match status" value="1"/>
</dbReference>
<reference evidence="6 7" key="1">
    <citation type="submission" date="2019-04" db="EMBL/GenBank/DDBJ databases">
        <title>Sphingomonas psychrotolerans sp. nov., isolated from soil in the Tianshan Mountains, Xinjiang, China.</title>
        <authorList>
            <person name="Luo Y."/>
            <person name="Sheng H."/>
        </authorList>
    </citation>
    <scope>NUCLEOTIDE SEQUENCE [LARGE SCALE GENOMIC DNA]</scope>
    <source>
        <strain evidence="6 7">KIS18-15</strain>
    </source>
</reference>
<dbReference type="GO" id="GO:0046813">
    <property type="term" value="P:receptor-mediated virion attachment to host cell"/>
    <property type="evidence" value="ECO:0007669"/>
    <property type="project" value="TreeGrafter"/>
</dbReference>
<dbReference type="InterPro" id="IPR038765">
    <property type="entry name" value="Papain-like_cys_pep_sf"/>
</dbReference>
<dbReference type="Pfam" id="PF13181">
    <property type="entry name" value="TPR_8"/>
    <property type="match status" value="1"/>
</dbReference>
<sequence length="931" mass="100653">MIVRGVTAVVLLCGASAAWAGDKPLYQPRPDWVVAAVEPDFARLGDSDPAILILDQQQRMRDGEVRSYVDQAMRVSSAQMLTDIGQVKLQWQPDEGDLIVHRAEIIRGAEHIDLIATGQRLQVLQREEQMEQLQLNGTLTATMAVEGLRVGDVLRLTYTVTSRDKALQGNVQAFQPLVAEPMRARFARTRFSWPTGNPIKWRASPEALHPAVVSKDGFDTVEIALPLAKQPDLPADAPLRFRPMPLLEASSFADWAAVSKVLAPLYDTQGRIAPGSPLAGEVAKIAARTTDPRARAAFALRLVQDEVRYLFRGMDGGNYIPQQPAQTWSLRYGDCKAKTLLLLSLLRELGIEAEAVAANSGLGDQVPQRLPAPGAFDHVLVRAVIDGKSLWLDGTSSGTRLADLDDTPSFRNVLPLRPAGAGLLAIEARAAARPIAEVDVELDQRAGLNLPALFTATSTLRGPLAAMMQGASSQVGKEQIEQGAQAMVNQLFGDALLSEAAIRYDAETATAQIIAHGLVGTPWRMTDGRYRLTLDKTIDQINFQPDRARPAWKDIPVANGDIGTARYRVRIQLPDAGANYALDGDQTFPAPIGGAHILRKASLANGLITLDDRIETLGTEIAPADIAATRAQVALAKSRLLSAVAPEAYPARWKAVEAARRNGSFDRLFAAYGKVIAKDAKDANGYRNRGSFLAGIWDWKAAAADYGKAIEIEPDGDLYLARSHTRQALRDDAGALADAEAALALDPSSTAAIDQVASLRFRKGERDAALTMVAERIAAGGKEELGLVGLQSQLLGEAGRAEEGVAVLDAAIKATPGKADLFNSRCWLKATMQIALDTALKDCTRGIEMAEQPASIYDSRAMVYFRMGRLDDALADLNAALEVAPSQGASLYLRGIVRRRMNDKAGEEDLAAARLMWPRIDEDYARYGIKP</sequence>
<feature type="chain" id="PRO_5020413558" evidence="4">
    <location>
        <begin position="21"/>
        <end position="931"/>
    </location>
</feature>
<keyword evidence="7" id="KW-1185">Reference proteome</keyword>
<keyword evidence="4" id="KW-0732">Signal</keyword>
<evidence type="ECO:0000313" key="7">
    <source>
        <dbReference type="Proteomes" id="UP000309848"/>
    </source>
</evidence>
<evidence type="ECO:0000256" key="2">
    <source>
        <dbReference type="ARBA" id="ARBA00022803"/>
    </source>
</evidence>
<dbReference type="SUPFAM" id="SSF54001">
    <property type="entry name" value="Cysteine proteinases"/>
    <property type="match status" value="1"/>
</dbReference>
<dbReference type="Gene3D" id="1.25.40.10">
    <property type="entry name" value="Tetratricopeptide repeat domain"/>
    <property type="match status" value="2"/>
</dbReference>
<name>A0A4S1W9U8_9SPHN</name>
<keyword evidence="1" id="KW-0677">Repeat</keyword>
<organism evidence="6 7">
    <name type="scientific">Sphingomonas naasensis</name>
    <dbReference type="NCBI Taxonomy" id="1344951"/>
    <lineage>
        <taxon>Bacteria</taxon>
        <taxon>Pseudomonadati</taxon>
        <taxon>Pseudomonadota</taxon>
        <taxon>Alphaproteobacteria</taxon>
        <taxon>Sphingomonadales</taxon>
        <taxon>Sphingomonadaceae</taxon>
        <taxon>Sphingomonas</taxon>
    </lineage>
</organism>
<accession>A0A4S1W9U8</accession>
<dbReference type="OrthoDB" id="98874at2"/>
<protein>
    <submittedName>
        <fullName evidence="6">DUF3857 domain-containing protein</fullName>
    </submittedName>
</protein>
<dbReference type="PANTHER" id="PTHR44858:SF1">
    <property type="entry name" value="UDP-N-ACETYLGLUCOSAMINE--PEPTIDE N-ACETYLGLUCOSAMINYLTRANSFERASE SPINDLY-RELATED"/>
    <property type="match status" value="1"/>
</dbReference>
<feature type="domain" description="DUF3857" evidence="5">
    <location>
        <begin position="62"/>
        <end position="220"/>
    </location>
</feature>
<dbReference type="Gene3D" id="2.60.40.3140">
    <property type="match status" value="1"/>
</dbReference>
<evidence type="ECO:0000313" key="6">
    <source>
        <dbReference type="EMBL" id="TGX37286.1"/>
    </source>
</evidence>
<dbReference type="Proteomes" id="UP000309848">
    <property type="component" value="Unassembled WGS sequence"/>
</dbReference>
<evidence type="ECO:0000256" key="1">
    <source>
        <dbReference type="ARBA" id="ARBA00022737"/>
    </source>
</evidence>
<dbReference type="EMBL" id="SRXU01000013">
    <property type="protein sequence ID" value="TGX37286.1"/>
    <property type="molecule type" value="Genomic_DNA"/>
</dbReference>
<dbReference type="InterPro" id="IPR019734">
    <property type="entry name" value="TPR_rpt"/>
</dbReference>
<feature type="repeat" description="TPR" evidence="3">
    <location>
        <begin position="683"/>
        <end position="716"/>
    </location>
</feature>
<dbReference type="InterPro" id="IPR024618">
    <property type="entry name" value="DUF3857"/>
</dbReference>
<dbReference type="Gene3D" id="3.10.620.30">
    <property type="match status" value="1"/>
</dbReference>